<dbReference type="Proteomes" id="UP000238823">
    <property type="component" value="Unassembled WGS sequence"/>
</dbReference>
<proteinExistence type="predicted"/>
<evidence type="ECO:0000313" key="1">
    <source>
        <dbReference type="EMBL" id="PRQ06434.1"/>
    </source>
</evidence>
<gene>
    <name evidence="1" type="ORF">ENSA7_37530</name>
</gene>
<reference evidence="1 2" key="1">
    <citation type="submission" date="2018-03" db="EMBL/GenBank/DDBJ databases">
        <title>Draft Genome Sequences of the Obligatory Marine Myxobacteria Enhygromyxa salina SWB007.</title>
        <authorList>
            <person name="Poehlein A."/>
            <person name="Moghaddam J.A."/>
            <person name="Harms H."/>
            <person name="Alanjari M."/>
            <person name="Koenig G.M."/>
            <person name="Daniel R."/>
            <person name="Schaeberle T.F."/>
        </authorList>
    </citation>
    <scope>NUCLEOTIDE SEQUENCE [LARGE SCALE GENOMIC DNA]</scope>
    <source>
        <strain evidence="1 2">SWB007</strain>
    </source>
</reference>
<accession>A0A2S9YMX8</accession>
<organism evidence="1 2">
    <name type="scientific">Enhygromyxa salina</name>
    <dbReference type="NCBI Taxonomy" id="215803"/>
    <lineage>
        <taxon>Bacteria</taxon>
        <taxon>Pseudomonadati</taxon>
        <taxon>Myxococcota</taxon>
        <taxon>Polyangia</taxon>
        <taxon>Nannocystales</taxon>
        <taxon>Nannocystaceae</taxon>
        <taxon>Enhygromyxa</taxon>
    </lineage>
</organism>
<dbReference type="EMBL" id="PVNL01000074">
    <property type="protein sequence ID" value="PRQ06434.1"/>
    <property type="molecule type" value="Genomic_DNA"/>
</dbReference>
<name>A0A2S9YMX8_9BACT</name>
<dbReference type="AlphaFoldDB" id="A0A2S9YMX8"/>
<protein>
    <submittedName>
        <fullName evidence="1">Uncharacterized protein</fullName>
    </submittedName>
</protein>
<comment type="caution">
    <text evidence="1">The sequence shown here is derived from an EMBL/GenBank/DDBJ whole genome shotgun (WGS) entry which is preliminary data.</text>
</comment>
<dbReference type="RefSeq" id="WP_106090729.1">
    <property type="nucleotide sequence ID" value="NZ_PVNL01000074.1"/>
</dbReference>
<dbReference type="OrthoDB" id="196248at2"/>
<sequence>MTMPGARRIVVDGEAYRWRVSPGAVVIEHAASSRSVIREALERNEAVGPGRVAELVRHARGCGWRPDQPKAHVVPRGDPFADPRGRDDYVWRKTLRRCLGWFEASVGTRVEVGAYWWEGPCSHASAGLGVRLRWGRCRALPEAECWEGVLVVGGNPDSPGSSVTGFPFAGDRLVRADEEVVYSFGLEPQGEGGRYQERGWRFWDGPGEWAGVERVGDLFGMGRCAARARGSKLRLTLDERLLPTPSGRLGVALHSVIDEHGQTHLDPLGAPWLRGPSLFVEDHHAWLDLTNLGSKWSPACCQVVVRVSGLAFGEGEQSVLSEPTRITW</sequence>
<evidence type="ECO:0000313" key="2">
    <source>
        <dbReference type="Proteomes" id="UP000238823"/>
    </source>
</evidence>